<sequence>MLRCPLCKGAEFQQEVGRLDSRWGLTSHRMTLLICRSCRYILHFYDKNSIFDFD</sequence>
<name>A0A8J3LFW9_9ACTN</name>
<dbReference type="EMBL" id="BONJ01000037">
    <property type="protein sequence ID" value="GIG18074.1"/>
    <property type="molecule type" value="Genomic_DNA"/>
</dbReference>
<evidence type="ECO:0000313" key="1">
    <source>
        <dbReference type="EMBL" id="GIG18074.1"/>
    </source>
</evidence>
<reference evidence="1" key="1">
    <citation type="submission" date="2021-01" db="EMBL/GenBank/DDBJ databases">
        <title>Whole genome shotgun sequence of Catellatospora methionotrophica NBRC 14553.</title>
        <authorList>
            <person name="Komaki H."/>
            <person name="Tamura T."/>
        </authorList>
    </citation>
    <scope>NUCLEOTIDE SEQUENCE</scope>
    <source>
        <strain evidence="1">NBRC 14553</strain>
    </source>
</reference>
<dbReference type="AlphaFoldDB" id="A0A8J3LFW9"/>
<accession>A0A8J3LFW9</accession>
<proteinExistence type="predicted"/>
<protein>
    <submittedName>
        <fullName evidence="1">Uncharacterized protein</fullName>
    </submittedName>
</protein>
<keyword evidence="2" id="KW-1185">Reference proteome</keyword>
<comment type="caution">
    <text evidence="1">The sequence shown here is derived from an EMBL/GenBank/DDBJ whole genome shotgun (WGS) entry which is preliminary data.</text>
</comment>
<dbReference type="Proteomes" id="UP000660339">
    <property type="component" value="Unassembled WGS sequence"/>
</dbReference>
<gene>
    <name evidence="1" type="ORF">Cme02nite_64060</name>
</gene>
<organism evidence="1 2">
    <name type="scientific">Catellatospora methionotrophica</name>
    <dbReference type="NCBI Taxonomy" id="121620"/>
    <lineage>
        <taxon>Bacteria</taxon>
        <taxon>Bacillati</taxon>
        <taxon>Actinomycetota</taxon>
        <taxon>Actinomycetes</taxon>
        <taxon>Micromonosporales</taxon>
        <taxon>Micromonosporaceae</taxon>
        <taxon>Catellatospora</taxon>
    </lineage>
</organism>
<evidence type="ECO:0000313" key="2">
    <source>
        <dbReference type="Proteomes" id="UP000660339"/>
    </source>
</evidence>